<feature type="region of interest" description="Disordered" evidence="1">
    <location>
        <begin position="107"/>
        <end position="129"/>
    </location>
</feature>
<dbReference type="RefSeq" id="XP_024740914.1">
    <property type="nucleotide sequence ID" value="XM_024886499.1"/>
</dbReference>
<evidence type="ECO:0000313" key="3">
    <source>
        <dbReference type="Proteomes" id="UP000235371"/>
    </source>
</evidence>
<accession>A0A2J6TLW4</accession>
<protein>
    <submittedName>
        <fullName evidence="2">Uncharacterized protein</fullName>
    </submittedName>
</protein>
<name>A0A2J6TLW4_9HELO</name>
<dbReference type="EMBL" id="KZ613774">
    <property type="protein sequence ID" value="PMD64010.1"/>
    <property type="molecule type" value="Genomic_DNA"/>
</dbReference>
<dbReference type="InParanoid" id="A0A2J6TLW4"/>
<reference evidence="2 3" key="1">
    <citation type="submission" date="2016-04" db="EMBL/GenBank/DDBJ databases">
        <title>A degradative enzymes factory behind the ericoid mycorrhizal symbiosis.</title>
        <authorList>
            <consortium name="DOE Joint Genome Institute"/>
            <person name="Martino E."/>
            <person name="Morin E."/>
            <person name="Grelet G."/>
            <person name="Kuo A."/>
            <person name="Kohler A."/>
            <person name="Daghino S."/>
            <person name="Barry K."/>
            <person name="Choi C."/>
            <person name="Cichocki N."/>
            <person name="Clum A."/>
            <person name="Copeland A."/>
            <person name="Hainaut M."/>
            <person name="Haridas S."/>
            <person name="Labutti K."/>
            <person name="Lindquist E."/>
            <person name="Lipzen A."/>
            <person name="Khouja H.-R."/>
            <person name="Murat C."/>
            <person name="Ohm R."/>
            <person name="Olson A."/>
            <person name="Spatafora J."/>
            <person name="Veneault-Fourrey C."/>
            <person name="Henrissat B."/>
            <person name="Grigoriev I."/>
            <person name="Martin F."/>
            <person name="Perotto S."/>
        </authorList>
    </citation>
    <scope>NUCLEOTIDE SEQUENCE [LARGE SCALE GENOMIC DNA]</scope>
    <source>
        <strain evidence="2 3">E</strain>
    </source>
</reference>
<evidence type="ECO:0000256" key="1">
    <source>
        <dbReference type="SAM" id="MobiDB-lite"/>
    </source>
</evidence>
<keyword evidence="3" id="KW-1185">Reference proteome</keyword>
<sequence>MSSSDLDISSRRQDNLTNADLIRIIGKTVLKHFKNSKLYSALSNIGRGRSSICSRSAFKVPRAVYRIEEEEEMSRSRQEGRGTWGLNLVGMFLAKFKFWGEDGGVDMEEDTELHDGDELSEDDMSEQEGQGFSCDEYCRVITPTIHLNRLANAYHYVPPISNDRNLA</sequence>
<dbReference type="GeneID" id="36594576"/>
<organism evidence="2 3">
    <name type="scientific">Hyaloscypha bicolor E</name>
    <dbReference type="NCBI Taxonomy" id="1095630"/>
    <lineage>
        <taxon>Eukaryota</taxon>
        <taxon>Fungi</taxon>
        <taxon>Dikarya</taxon>
        <taxon>Ascomycota</taxon>
        <taxon>Pezizomycotina</taxon>
        <taxon>Leotiomycetes</taxon>
        <taxon>Helotiales</taxon>
        <taxon>Hyaloscyphaceae</taxon>
        <taxon>Hyaloscypha</taxon>
        <taxon>Hyaloscypha bicolor</taxon>
    </lineage>
</organism>
<evidence type="ECO:0000313" key="2">
    <source>
        <dbReference type="EMBL" id="PMD64010.1"/>
    </source>
</evidence>
<dbReference type="Proteomes" id="UP000235371">
    <property type="component" value="Unassembled WGS sequence"/>
</dbReference>
<dbReference type="AlphaFoldDB" id="A0A2J6TLW4"/>
<gene>
    <name evidence="2" type="ORF">K444DRAFT_660695</name>
</gene>
<proteinExistence type="predicted"/>